<protein>
    <recommendedName>
        <fullName evidence="4">DYW domain-containing protein</fullName>
    </recommendedName>
</protein>
<dbReference type="GO" id="GO:0016070">
    <property type="term" value="P:RNA metabolic process"/>
    <property type="evidence" value="ECO:0007669"/>
    <property type="project" value="UniProtKB-ARBA"/>
</dbReference>
<dbReference type="FunFam" id="1.25.40.10:FF:000344">
    <property type="entry name" value="Pentatricopeptide repeat-containing protein"/>
    <property type="match status" value="1"/>
</dbReference>
<keyword evidence="6" id="KW-1185">Reference proteome</keyword>
<dbReference type="InterPro" id="IPR046960">
    <property type="entry name" value="PPR_At4g14850-like_plant"/>
</dbReference>
<dbReference type="InterPro" id="IPR011990">
    <property type="entry name" value="TPR-like_helical_dom_sf"/>
</dbReference>
<reference evidence="5 6" key="1">
    <citation type="submission" date="2024-11" db="EMBL/GenBank/DDBJ databases">
        <title>A near-complete genome assembly of Cinchona calisaya.</title>
        <authorList>
            <person name="Lian D.C."/>
            <person name="Zhao X.W."/>
            <person name="Wei L."/>
        </authorList>
    </citation>
    <scope>NUCLEOTIDE SEQUENCE [LARGE SCALE GENOMIC DNA]</scope>
    <source>
        <tissue evidence="5">Nenye</tissue>
    </source>
</reference>
<dbReference type="PANTHER" id="PTHR47926">
    <property type="entry name" value="PENTATRICOPEPTIDE REPEAT-CONTAINING PROTEIN"/>
    <property type="match status" value="1"/>
</dbReference>
<sequence>MEIANMAQALQLHAQVLKSGGGGQNHNPSAEQTQQNLSKVFTFSALSPSGDLSYARLILNALQTPNSYYYNTMIRAYSDLTYPTQAISLFLAMQNIPSPTTPRPDKFTFPFVLKACSKLRRTHLGKQLHGQVLKLGLGLDMYINNALVHMYSGCGVSELALKVFDKMLERDVVSWTSIIDGLVDNDKPILAIALFEHMVDNDIEFNEATVVSVLRACADSGALSIGKKVHDLVKEKKLLNGKVSTALIDMYAKCGCIDGAKNVFNETVNKDVVTWTAMIAGLAIHGKCEEAMVLFNQMKSLEIKPDERTLTALLSACRNGHFVSEGLDCFRTMKKKYKIRPKMQHYGCVVDMLAQSGHLEDAEAFMNKIPVELDVFIWRTLIRASKTHGDVERGERLMKRLELLKFGSNDFGSYVALDNTNQRELLKTSGYSRIEIDGEVHEFTTGERENLEVEKVHEKLEEVALNLSSEGYDPKHFDLLLEIDDEDKAAELLHHSEKMAVSFGLIKTSPGATIRIVKNLRPCEDCHSFMKLVSKVYQREIIIRDHIRFHHFRNGDCSCGNFW</sequence>
<keyword evidence="2" id="KW-0677">Repeat</keyword>
<dbReference type="Gene3D" id="1.25.40.10">
    <property type="entry name" value="Tetratricopeptide repeat domain"/>
    <property type="match status" value="3"/>
</dbReference>
<comment type="similarity">
    <text evidence="1">Belongs to the PPR family. PCMP-H subfamily.</text>
</comment>
<accession>A0ABD2Z8G1</accession>
<proteinExistence type="inferred from homology"/>
<evidence type="ECO:0000313" key="5">
    <source>
        <dbReference type="EMBL" id="KAL3515139.1"/>
    </source>
</evidence>
<dbReference type="EMBL" id="JBJUIK010000010">
    <property type="protein sequence ID" value="KAL3515139.1"/>
    <property type="molecule type" value="Genomic_DNA"/>
</dbReference>
<gene>
    <name evidence="5" type="ORF">ACH5RR_022041</name>
</gene>
<dbReference type="NCBIfam" id="TIGR00756">
    <property type="entry name" value="PPR"/>
    <property type="match status" value="2"/>
</dbReference>
<evidence type="ECO:0000256" key="3">
    <source>
        <dbReference type="PROSITE-ProRule" id="PRU00708"/>
    </source>
</evidence>
<name>A0ABD2Z8G1_9GENT</name>
<dbReference type="AlphaFoldDB" id="A0ABD2Z8G1"/>
<dbReference type="Pfam" id="PF13041">
    <property type="entry name" value="PPR_2"/>
    <property type="match status" value="2"/>
</dbReference>
<evidence type="ECO:0000313" key="6">
    <source>
        <dbReference type="Proteomes" id="UP001630127"/>
    </source>
</evidence>
<dbReference type="FunFam" id="1.25.40.10:FF:000090">
    <property type="entry name" value="Pentatricopeptide repeat-containing protein, chloroplastic"/>
    <property type="match status" value="1"/>
</dbReference>
<dbReference type="PANTHER" id="PTHR47926:SF461">
    <property type="entry name" value="PENTATRICOPEPTIDE REPEAT SUPERFAMILY PROTEIN"/>
    <property type="match status" value="1"/>
</dbReference>
<dbReference type="InterPro" id="IPR002885">
    <property type="entry name" value="PPR_rpt"/>
</dbReference>
<dbReference type="Pfam" id="PF14432">
    <property type="entry name" value="DYW_deaminase"/>
    <property type="match status" value="1"/>
</dbReference>
<dbReference type="InterPro" id="IPR032867">
    <property type="entry name" value="DYW_dom"/>
</dbReference>
<dbReference type="Pfam" id="PF01535">
    <property type="entry name" value="PPR"/>
    <property type="match status" value="2"/>
</dbReference>
<dbReference type="PROSITE" id="PS51375">
    <property type="entry name" value="PPR"/>
    <property type="match status" value="2"/>
</dbReference>
<evidence type="ECO:0000256" key="2">
    <source>
        <dbReference type="ARBA" id="ARBA00022737"/>
    </source>
</evidence>
<evidence type="ECO:0000256" key="1">
    <source>
        <dbReference type="ARBA" id="ARBA00006643"/>
    </source>
</evidence>
<feature type="repeat" description="PPR" evidence="3">
    <location>
        <begin position="171"/>
        <end position="205"/>
    </location>
</feature>
<organism evidence="5 6">
    <name type="scientific">Cinchona calisaya</name>
    <dbReference type="NCBI Taxonomy" id="153742"/>
    <lineage>
        <taxon>Eukaryota</taxon>
        <taxon>Viridiplantae</taxon>
        <taxon>Streptophyta</taxon>
        <taxon>Embryophyta</taxon>
        <taxon>Tracheophyta</taxon>
        <taxon>Spermatophyta</taxon>
        <taxon>Magnoliopsida</taxon>
        <taxon>eudicotyledons</taxon>
        <taxon>Gunneridae</taxon>
        <taxon>Pentapetalae</taxon>
        <taxon>asterids</taxon>
        <taxon>lamiids</taxon>
        <taxon>Gentianales</taxon>
        <taxon>Rubiaceae</taxon>
        <taxon>Cinchonoideae</taxon>
        <taxon>Cinchoneae</taxon>
        <taxon>Cinchona</taxon>
    </lineage>
</organism>
<feature type="repeat" description="PPR" evidence="3">
    <location>
        <begin position="271"/>
        <end position="305"/>
    </location>
</feature>
<comment type="caution">
    <text evidence="5">The sequence shown here is derived from an EMBL/GenBank/DDBJ whole genome shotgun (WGS) entry which is preliminary data.</text>
</comment>
<evidence type="ECO:0000259" key="4">
    <source>
        <dbReference type="Pfam" id="PF14432"/>
    </source>
</evidence>
<feature type="domain" description="DYW" evidence="4">
    <location>
        <begin position="471"/>
        <end position="563"/>
    </location>
</feature>
<dbReference type="Proteomes" id="UP001630127">
    <property type="component" value="Unassembled WGS sequence"/>
</dbReference>